<feature type="region of interest" description="Disordered" evidence="1">
    <location>
        <begin position="46"/>
        <end position="76"/>
    </location>
</feature>
<feature type="region of interest" description="Disordered" evidence="1">
    <location>
        <begin position="1"/>
        <end position="31"/>
    </location>
</feature>
<name>A0A6A6C3H1_ZASCE</name>
<evidence type="ECO:0000313" key="2">
    <source>
        <dbReference type="EMBL" id="KAF2161565.1"/>
    </source>
</evidence>
<proteinExistence type="predicted"/>
<accession>A0A6A6C3H1</accession>
<evidence type="ECO:0000313" key="3">
    <source>
        <dbReference type="Proteomes" id="UP000799537"/>
    </source>
</evidence>
<dbReference type="Proteomes" id="UP000799537">
    <property type="component" value="Unassembled WGS sequence"/>
</dbReference>
<sequence length="263" mass="30006">MCETGALEQELNPTNDSRPGDDEGHQSRFLSLPRELRDLVYECLVDERRRRPENPDDAGERSPVSPTTPGSIVYESKSPKPAMLQLKLCNKQIYHEIRDTLKNYVNGDTGPTRLDIMVKGSAIWPTWIKLPVTPYLDPTIQIDLRIFEATDFGSEFSTGAYRALWSLFNRLIFRGPCLIHNKDLPKPLEVGRLRFEIMLCFPTSVDDLFGTYRDVFERLEKLAYDNVGLGNVGTIEACLGADRRVWRLRQLPTGLTFASRINE</sequence>
<keyword evidence="3" id="KW-1185">Reference proteome</keyword>
<dbReference type="AlphaFoldDB" id="A0A6A6C3H1"/>
<feature type="compositionally biased region" description="Basic and acidic residues" evidence="1">
    <location>
        <begin position="46"/>
        <end position="60"/>
    </location>
</feature>
<dbReference type="EMBL" id="ML993618">
    <property type="protein sequence ID" value="KAF2161565.1"/>
    <property type="molecule type" value="Genomic_DNA"/>
</dbReference>
<reference evidence="2" key="1">
    <citation type="journal article" date="2020" name="Stud. Mycol.">
        <title>101 Dothideomycetes genomes: a test case for predicting lifestyles and emergence of pathogens.</title>
        <authorList>
            <person name="Haridas S."/>
            <person name="Albert R."/>
            <person name="Binder M."/>
            <person name="Bloem J."/>
            <person name="Labutti K."/>
            <person name="Salamov A."/>
            <person name="Andreopoulos B."/>
            <person name="Baker S."/>
            <person name="Barry K."/>
            <person name="Bills G."/>
            <person name="Bluhm B."/>
            <person name="Cannon C."/>
            <person name="Castanera R."/>
            <person name="Culley D."/>
            <person name="Daum C."/>
            <person name="Ezra D."/>
            <person name="Gonzalez J."/>
            <person name="Henrissat B."/>
            <person name="Kuo A."/>
            <person name="Liang C."/>
            <person name="Lipzen A."/>
            <person name="Lutzoni F."/>
            <person name="Magnuson J."/>
            <person name="Mondo S."/>
            <person name="Nolan M."/>
            <person name="Ohm R."/>
            <person name="Pangilinan J."/>
            <person name="Park H.-J."/>
            <person name="Ramirez L."/>
            <person name="Alfaro M."/>
            <person name="Sun H."/>
            <person name="Tritt A."/>
            <person name="Yoshinaga Y."/>
            <person name="Zwiers L.-H."/>
            <person name="Turgeon B."/>
            <person name="Goodwin S."/>
            <person name="Spatafora J."/>
            <person name="Crous P."/>
            <person name="Grigoriev I."/>
        </authorList>
    </citation>
    <scope>NUCLEOTIDE SEQUENCE</scope>
    <source>
        <strain evidence="2">ATCC 36951</strain>
    </source>
</reference>
<dbReference type="GeneID" id="54571669"/>
<gene>
    <name evidence="2" type="ORF">M409DRAFT_69669</name>
</gene>
<dbReference type="RefSeq" id="XP_033662454.1">
    <property type="nucleotide sequence ID" value="XM_033818397.1"/>
</dbReference>
<evidence type="ECO:0000256" key="1">
    <source>
        <dbReference type="SAM" id="MobiDB-lite"/>
    </source>
</evidence>
<organism evidence="2 3">
    <name type="scientific">Zasmidium cellare ATCC 36951</name>
    <dbReference type="NCBI Taxonomy" id="1080233"/>
    <lineage>
        <taxon>Eukaryota</taxon>
        <taxon>Fungi</taxon>
        <taxon>Dikarya</taxon>
        <taxon>Ascomycota</taxon>
        <taxon>Pezizomycotina</taxon>
        <taxon>Dothideomycetes</taxon>
        <taxon>Dothideomycetidae</taxon>
        <taxon>Mycosphaerellales</taxon>
        <taxon>Mycosphaerellaceae</taxon>
        <taxon>Zasmidium</taxon>
    </lineage>
</organism>
<protein>
    <submittedName>
        <fullName evidence="2">Uncharacterized protein</fullName>
    </submittedName>
</protein>
<dbReference type="OrthoDB" id="2823490at2759"/>